<gene>
    <name evidence="2" type="ORF">SDC9_145874</name>
</gene>
<evidence type="ECO:0000313" key="2">
    <source>
        <dbReference type="EMBL" id="MPM98686.1"/>
    </source>
</evidence>
<keyword evidence="1" id="KW-0472">Membrane</keyword>
<protein>
    <recommendedName>
        <fullName evidence="3">Transmembrane protein</fullName>
    </recommendedName>
</protein>
<feature type="transmembrane region" description="Helical" evidence="1">
    <location>
        <begin position="79"/>
        <end position="95"/>
    </location>
</feature>
<dbReference type="AlphaFoldDB" id="A0A645EAN2"/>
<reference evidence="2" key="1">
    <citation type="submission" date="2019-08" db="EMBL/GenBank/DDBJ databases">
        <authorList>
            <person name="Kucharzyk K."/>
            <person name="Murdoch R.W."/>
            <person name="Higgins S."/>
            <person name="Loffler F."/>
        </authorList>
    </citation>
    <scope>NUCLEOTIDE SEQUENCE</scope>
</reference>
<name>A0A645EAN2_9ZZZZ</name>
<accession>A0A645EAN2</accession>
<evidence type="ECO:0008006" key="3">
    <source>
        <dbReference type="Google" id="ProtNLM"/>
    </source>
</evidence>
<keyword evidence="1" id="KW-1133">Transmembrane helix</keyword>
<proteinExistence type="predicted"/>
<dbReference type="EMBL" id="VSSQ01044825">
    <property type="protein sequence ID" value="MPM98686.1"/>
    <property type="molecule type" value="Genomic_DNA"/>
</dbReference>
<evidence type="ECO:0000256" key="1">
    <source>
        <dbReference type="SAM" id="Phobius"/>
    </source>
</evidence>
<keyword evidence="1" id="KW-0812">Transmembrane</keyword>
<feature type="transmembrane region" description="Helical" evidence="1">
    <location>
        <begin position="6"/>
        <end position="24"/>
    </location>
</feature>
<comment type="caution">
    <text evidence="2">The sequence shown here is derived from an EMBL/GenBank/DDBJ whole genome shotgun (WGS) entry which is preliminary data.</text>
</comment>
<sequence length="146" mass="16604">MLVCVFFRFPFVSLLFWSSVLIYFPHSMSYHFPPSSHQISAAFTPFLPQLNNKKETYALPSLSRNGRRKSHYLRQCQKTLSNLLIVGIAAAWLLVTPSRKTSIQFLTTITDRIGESKFDASAFVISFCGSYRSVQPRKEPSSSRSS</sequence>
<organism evidence="2">
    <name type="scientific">bioreactor metagenome</name>
    <dbReference type="NCBI Taxonomy" id="1076179"/>
    <lineage>
        <taxon>unclassified sequences</taxon>
        <taxon>metagenomes</taxon>
        <taxon>ecological metagenomes</taxon>
    </lineage>
</organism>